<proteinExistence type="predicted"/>
<protein>
    <submittedName>
        <fullName evidence="1">Uncharacterized protein</fullName>
    </submittedName>
</protein>
<dbReference type="Proteomes" id="UP000031390">
    <property type="component" value="Unassembled WGS sequence"/>
</dbReference>
<evidence type="ECO:0000313" key="2">
    <source>
        <dbReference type="Proteomes" id="UP000031390"/>
    </source>
</evidence>
<reference evidence="1 2" key="1">
    <citation type="submission" date="2014-12" db="EMBL/GenBank/DDBJ databases">
        <title>Genome sequence of Morococcus cerebrosus.</title>
        <authorList>
            <person name="Shin S.-K."/>
            <person name="Yi H."/>
        </authorList>
    </citation>
    <scope>NUCLEOTIDE SEQUENCE [LARGE SCALE GENOMIC DNA]</scope>
    <source>
        <strain evidence="1 2">CIP 81.93</strain>
    </source>
</reference>
<accession>A0A0C1HG45</accession>
<organism evidence="1 2">
    <name type="scientific">Morococcus cerebrosus</name>
    <dbReference type="NCBI Taxonomy" id="1056807"/>
    <lineage>
        <taxon>Bacteria</taxon>
        <taxon>Pseudomonadati</taxon>
        <taxon>Pseudomonadota</taxon>
        <taxon>Betaproteobacteria</taxon>
        <taxon>Neisseriales</taxon>
        <taxon>Neisseriaceae</taxon>
        <taxon>Morococcus</taxon>
    </lineage>
</organism>
<evidence type="ECO:0000313" key="1">
    <source>
        <dbReference type="EMBL" id="KIC13189.1"/>
    </source>
</evidence>
<dbReference type="AlphaFoldDB" id="A0A0C1HG45"/>
<name>A0A0C1HG45_9NEIS</name>
<dbReference type="EMBL" id="JUFZ01000003">
    <property type="protein sequence ID" value="KIC13189.1"/>
    <property type="molecule type" value="Genomic_DNA"/>
</dbReference>
<comment type="caution">
    <text evidence="1">The sequence shown here is derived from an EMBL/GenBank/DDBJ whole genome shotgun (WGS) entry which is preliminary data.</text>
</comment>
<gene>
    <name evidence="1" type="ORF">MCC93_00630</name>
</gene>
<sequence length="46" mass="5303">MLIKTDKRSSEKLALPFSFHRNRLFRRPLTTLTALKTAALRSCCPI</sequence>